<dbReference type="Gene3D" id="3.40.50.2300">
    <property type="match status" value="1"/>
</dbReference>
<keyword evidence="14" id="KW-1185">Reference proteome</keyword>
<organism evidence="13 14">
    <name type="scientific">Sphingomicrobium sediminis</name>
    <dbReference type="NCBI Taxonomy" id="2950949"/>
    <lineage>
        <taxon>Bacteria</taxon>
        <taxon>Pseudomonadati</taxon>
        <taxon>Pseudomonadota</taxon>
        <taxon>Alphaproteobacteria</taxon>
        <taxon>Sphingomonadales</taxon>
        <taxon>Sphingomonadaceae</taxon>
        <taxon>Sphingomicrobium</taxon>
    </lineage>
</organism>
<reference evidence="13" key="1">
    <citation type="submission" date="2022-06" db="EMBL/GenBank/DDBJ databases">
        <title>Sphingomicrobium sedimins sp. nov., a marine bacterium isolated from tidal flat.</title>
        <authorList>
            <person name="Kim C.-H."/>
            <person name="Yoo Y."/>
            <person name="Kim J.-J."/>
        </authorList>
    </citation>
    <scope>NUCLEOTIDE SEQUENCE</scope>
    <source>
        <strain evidence="13">GRR-S6-50</strain>
    </source>
</reference>
<dbReference type="InterPro" id="IPR016032">
    <property type="entry name" value="Sig_transdc_resp-reg_C-effctor"/>
</dbReference>
<feature type="domain" description="Response regulatory" evidence="11">
    <location>
        <begin position="7"/>
        <end position="120"/>
    </location>
</feature>
<dbReference type="SUPFAM" id="SSF52172">
    <property type="entry name" value="CheY-like"/>
    <property type="match status" value="1"/>
</dbReference>
<evidence type="ECO:0000256" key="9">
    <source>
        <dbReference type="PROSITE-ProRule" id="PRU00169"/>
    </source>
</evidence>
<evidence type="ECO:0000259" key="12">
    <source>
        <dbReference type="PROSITE" id="PS51755"/>
    </source>
</evidence>
<keyword evidence="3 9" id="KW-0597">Phosphoprotein</keyword>
<dbReference type="Proteomes" id="UP001155128">
    <property type="component" value="Unassembled WGS sequence"/>
</dbReference>
<evidence type="ECO:0000256" key="10">
    <source>
        <dbReference type="PROSITE-ProRule" id="PRU01091"/>
    </source>
</evidence>
<keyword evidence="5" id="KW-0805">Transcription regulation</keyword>
<evidence type="ECO:0000259" key="11">
    <source>
        <dbReference type="PROSITE" id="PS50110"/>
    </source>
</evidence>
<dbReference type="Pfam" id="PF00072">
    <property type="entry name" value="Response_reg"/>
    <property type="match status" value="1"/>
</dbReference>
<dbReference type="GO" id="GO:0000156">
    <property type="term" value="F:phosphorelay response regulator activity"/>
    <property type="evidence" value="ECO:0007669"/>
    <property type="project" value="TreeGrafter"/>
</dbReference>
<protein>
    <recommendedName>
        <fullName evidence="8">Regulatory protein VirG</fullName>
    </recommendedName>
</protein>
<dbReference type="AlphaFoldDB" id="A0A9X2EM93"/>
<keyword evidence="6 10" id="KW-0238">DNA-binding</keyword>
<keyword evidence="2" id="KW-0963">Cytoplasm</keyword>
<keyword evidence="7" id="KW-0804">Transcription</keyword>
<dbReference type="GO" id="GO:0000976">
    <property type="term" value="F:transcription cis-regulatory region binding"/>
    <property type="evidence" value="ECO:0007669"/>
    <property type="project" value="TreeGrafter"/>
</dbReference>
<evidence type="ECO:0000256" key="3">
    <source>
        <dbReference type="ARBA" id="ARBA00022553"/>
    </source>
</evidence>
<gene>
    <name evidence="13" type="ORF">NDO55_09140</name>
</gene>
<feature type="DNA-binding region" description="OmpR/PhoB-type" evidence="10">
    <location>
        <begin position="135"/>
        <end position="235"/>
    </location>
</feature>
<dbReference type="GO" id="GO:0006355">
    <property type="term" value="P:regulation of DNA-templated transcription"/>
    <property type="evidence" value="ECO:0007669"/>
    <property type="project" value="InterPro"/>
</dbReference>
<accession>A0A9X2EM93</accession>
<dbReference type="FunFam" id="1.10.10.10:FF:000099">
    <property type="entry name" value="Two-component system response regulator TorR"/>
    <property type="match status" value="1"/>
</dbReference>
<comment type="subcellular location">
    <subcellularLocation>
        <location evidence="1">Cytoplasm</location>
    </subcellularLocation>
</comment>
<evidence type="ECO:0000256" key="5">
    <source>
        <dbReference type="ARBA" id="ARBA00023015"/>
    </source>
</evidence>
<dbReference type="SMART" id="SM00448">
    <property type="entry name" value="REC"/>
    <property type="match status" value="1"/>
</dbReference>
<feature type="modified residue" description="4-aspartylphosphate" evidence="9">
    <location>
        <position position="56"/>
    </location>
</feature>
<dbReference type="InterPro" id="IPR039420">
    <property type="entry name" value="WalR-like"/>
</dbReference>
<sequence length="238" mass="26502">MSAIAFHIVSLDDEPDIGAMIKRYFEKNGLPVSTVETAADFWDLVAQRPVDIALLDINMPGEDGVSIARELRKRGNCGIIFLTANNDDVDKIVGLEVGADDYVTKPFNPRELLARVRSLMRRLGEREEGEAATAGREVVIGKCRLNLESRSLFDADGGEVALTAMEYDLLDAFARHPNQVLSRDRLLDLAHGKEDKAFDRSIDTRIVRLRKKIEIDPAHPRAIRTVRGVGYRFCPGEG</sequence>
<dbReference type="PANTHER" id="PTHR48111:SF4">
    <property type="entry name" value="DNA-BINDING DUAL TRANSCRIPTIONAL REGULATOR OMPR"/>
    <property type="match status" value="1"/>
</dbReference>
<feature type="domain" description="OmpR/PhoB-type" evidence="12">
    <location>
        <begin position="135"/>
        <end position="235"/>
    </location>
</feature>
<dbReference type="PANTHER" id="PTHR48111">
    <property type="entry name" value="REGULATOR OF RPOS"/>
    <property type="match status" value="1"/>
</dbReference>
<dbReference type="Pfam" id="PF00486">
    <property type="entry name" value="Trans_reg_C"/>
    <property type="match status" value="1"/>
</dbReference>
<dbReference type="PROSITE" id="PS50110">
    <property type="entry name" value="RESPONSE_REGULATORY"/>
    <property type="match status" value="1"/>
</dbReference>
<evidence type="ECO:0000256" key="1">
    <source>
        <dbReference type="ARBA" id="ARBA00004496"/>
    </source>
</evidence>
<dbReference type="SMART" id="SM00862">
    <property type="entry name" value="Trans_reg_C"/>
    <property type="match status" value="1"/>
</dbReference>
<keyword evidence="4" id="KW-0902">Two-component regulatory system</keyword>
<evidence type="ECO:0000256" key="2">
    <source>
        <dbReference type="ARBA" id="ARBA00022490"/>
    </source>
</evidence>
<dbReference type="CDD" id="cd00383">
    <property type="entry name" value="trans_reg_C"/>
    <property type="match status" value="1"/>
</dbReference>
<dbReference type="EMBL" id="JAMSHT010000001">
    <property type="protein sequence ID" value="MCM8557984.1"/>
    <property type="molecule type" value="Genomic_DNA"/>
</dbReference>
<dbReference type="PROSITE" id="PS51755">
    <property type="entry name" value="OMPR_PHOB"/>
    <property type="match status" value="1"/>
</dbReference>
<comment type="caution">
    <text evidence="13">The sequence shown here is derived from an EMBL/GenBank/DDBJ whole genome shotgun (WGS) entry which is preliminary data.</text>
</comment>
<dbReference type="InterPro" id="IPR036388">
    <property type="entry name" value="WH-like_DNA-bd_sf"/>
</dbReference>
<dbReference type="SUPFAM" id="SSF46894">
    <property type="entry name" value="C-terminal effector domain of the bipartite response regulators"/>
    <property type="match status" value="1"/>
</dbReference>
<evidence type="ECO:0000313" key="13">
    <source>
        <dbReference type="EMBL" id="MCM8557984.1"/>
    </source>
</evidence>
<evidence type="ECO:0000256" key="4">
    <source>
        <dbReference type="ARBA" id="ARBA00023012"/>
    </source>
</evidence>
<dbReference type="Gene3D" id="1.10.10.10">
    <property type="entry name" value="Winged helix-like DNA-binding domain superfamily/Winged helix DNA-binding domain"/>
    <property type="match status" value="1"/>
</dbReference>
<dbReference type="Gene3D" id="6.10.250.690">
    <property type="match status" value="1"/>
</dbReference>
<evidence type="ECO:0000256" key="6">
    <source>
        <dbReference type="ARBA" id="ARBA00023125"/>
    </source>
</evidence>
<dbReference type="InterPro" id="IPR001867">
    <property type="entry name" value="OmpR/PhoB-type_DNA-bd"/>
</dbReference>
<evidence type="ECO:0000256" key="7">
    <source>
        <dbReference type="ARBA" id="ARBA00023163"/>
    </source>
</evidence>
<evidence type="ECO:0000313" key="14">
    <source>
        <dbReference type="Proteomes" id="UP001155128"/>
    </source>
</evidence>
<dbReference type="RefSeq" id="WP_252114524.1">
    <property type="nucleotide sequence ID" value="NZ_JAMSHT010000001.1"/>
</dbReference>
<dbReference type="GO" id="GO:0005829">
    <property type="term" value="C:cytosol"/>
    <property type="evidence" value="ECO:0007669"/>
    <property type="project" value="TreeGrafter"/>
</dbReference>
<dbReference type="GO" id="GO:0032993">
    <property type="term" value="C:protein-DNA complex"/>
    <property type="evidence" value="ECO:0007669"/>
    <property type="project" value="TreeGrafter"/>
</dbReference>
<proteinExistence type="predicted"/>
<name>A0A9X2EM93_9SPHN</name>
<dbReference type="InterPro" id="IPR001789">
    <property type="entry name" value="Sig_transdc_resp-reg_receiver"/>
</dbReference>
<evidence type="ECO:0000256" key="8">
    <source>
        <dbReference type="ARBA" id="ARBA00067337"/>
    </source>
</evidence>
<dbReference type="InterPro" id="IPR011006">
    <property type="entry name" value="CheY-like_superfamily"/>
</dbReference>